<evidence type="ECO:0000256" key="5">
    <source>
        <dbReference type="SAM" id="Phobius"/>
    </source>
</evidence>
<dbReference type="GeneID" id="83004759"/>
<dbReference type="PANTHER" id="PTHR43077:SF11">
    <property type="entry name" value="TRANSPORT PERMEASE YVFS-RELATED"/>
    <property type="match status" value="1"/>
</dbReference>
<feature type="transmembrane region" description="Helical" evidence="5">
    <location>
        <begin position="163"/>
        <end position="181"/>
    </location>
</feature>
<name>A0A415E5T4_9FIRM</name>
<comment type="subcellular location">
    <subcellularLocation>
        <location evidence="1">Membrane</location>
        <topology evidence="1">Multi-pass membrane protein</topology>
    </subcellularLocation>
</comment>
<dbReference type="RefSeq" id="WP_067538681.1">
    <property type="nucleotide sequence ID" value="NZ_AP025567.1"/>
</dbReference>
<dbReference type="AlphaFoldDB" id="A0A415E5T4"/>
<protein>
    <submittedName>
        <fullName evidence="7">ABC transporter permease</fullName>
    </submittedName>
</protein>
<accession>A0A415E5T4</accession>
<dbReference type="GO" id="GO:0016020">
    <property type="term" value="C:membrane"/>
    <property type="evidence" value="ECO:0007669"/>
    <property type="project" value="UniProtKB-SubCell"/>
</dbReference>
<keyword evidence="8" id="KW-1185">Reference proteome</keyword>
<evidence type="ECO:0000313" key="8">
    <source>
        <dbReference type="Proteomes" id="UP000284841"/>
    </source>
</evidence>
<keyword evidence="4 5" id="KW-0472">Membrane</keyword>
<evidence type="ECO:0000256" key="1">
    <source>
        <dbReference type="ARBA" id="ARBA00004141"/>
    </source>
</evidence>
<reference evidence="7 8" key="1">
    <citation type="submission" date="2018-08" db="EMBL/GenBank/DDBJ databases">
        <title>A genome reference for cultivated species of the human gut microbiota.</title>
        <authorList>
            <person name="Zou Y."/>
            <person name="Xue W."/>
            <person name="Luo G."/>
        </authorList>
    </citation>
    <scope>NUCLEOTIDE SEQUENCE [LARGE SCALE GENOMIC DNA]</scope>
    <source>
        <strain evidence="7 8">AM07-24</strain>
    </source>
</reference>
<dbReference type="OrthoDB" id="9781663at2"/>
<keyword evidence="2 5" id="KW-0812">Transmembrane</keyword>
<dbReference type="InterPro" id="IPR051328">
    <property type="entry name" value="T7SS_ABC-Transporter"/>
</dbReference>
<dbReference type="STRING" id="1776384.GCA_900086585_02420"/>
<feature type="transmembrane region" description="Helical" evidence="5">
    <location>
        <begin position="104"/>
        <end position="125"/>
    </location>
</feature>
<comment type="caution">
    <text evidence="7">The sequence shown here is derived from an EMBL/GenBank/DDBJ whole genome shotgun (WGS) entry which is preliminary data.</text>
</comment>
<feature type="transmembrane region" description="Helical" evidence="5">
    <location>
        <begin position="219"/>
        <end position="240"/>
    </location>
</feature>
<feature type="transmembrane region" description="Helical" evidence="5">
    <location>
        <begin position="22"/>
        <end position="45"/>
    </location>
</feature>
<dbReference type="Proteomes" id="UP000284841">
    <property type="component" value="Unassembled WGS sequence"/>
</dbReference>
<dbReference type="Pfam" id="PF01061">
    <property type="entry name" value="ABC2_membrane"/>
    <property type="match status" value="1"/>
</dbReference>
<feature type="domain" description="ABC-2 type transporter transmembrane" evidence="6">
    <location>
        <begin position="27"/>
        <end position="210"/>
    </location>
</feature>
<feature type="transmembrane region" description="Helical" evidence="5">
    <location>
        <begin position="131"/>
        <end position="151"/>
    </location>
</feature>
<dbReference type="PANTHER" id="PTHR43077">
    <property type="entry name" value="TRANSPORT PERMEASE YVFS-RELATED"/>
    <property type="match status" value="1"/>
</dbReference>
<proteinExistence type="predicted"/>
<evidence type="ECO:0000256" key="3">
    <source>
        <dbReference type="ARBA" id="ARBA00022989"/>
    </source>
</evidence>
<sequence length="243" mass="26640">MTFTNQVSSIISLQANRLGGTLIFYALQQIIISLGITIGFTFLYADIDKSTILYLATGAPTMIFVTCGLACLPMQNSTAKTEGHLNFLKTLPVNRLSIVIADTVIWLAVSLPGIIISTLSAHFIFRPGYSFSWLVIPSCLLAALTCIAIGYGFSYVLKPETTLVVCMLCVFGALMFSPINFPMDRLPAWMQVVHNILPIDSMAQIIRSTFAGTMFSVDFVHYIKLSLWCVAGYGVVAIMINKK</sequence>
<keyword evidence="3 5" id="KW-1133">Transmembrane helix</keyword>
<organism evidence="7 8">
    <name type="scientific">Emergencia timonensis</name>
    <dbReference type="NCBI Taxonomy" id="1776384"/>
    <lineage>
        <taxon>Bacteria</taxon>
        <taxon>Bacillati</taxon>
        <taxon>Bacillota</taxon>
        <taxon>Clostridia</taxon>
        <taxon>Peptostreptococcales</taxon>
        <taxon>Anaerovoracaceae</taxon>
        <taxon>Emergencia</taxon>
    </lineage>
</organism>
<evidence type="ECO:0000256" key="2">
    <source>
        <dbReference type="ARBA" id="ARBA00022692"/>
    </source>
</evidence>
<dbReference type="GO" id="GO:0140359">
    <property type="term" value="F:ABC-type transporter activity"/>
    <property type="evidence" value="ECO:0007669"/>
    <property type="project" value="InterPro"/>
</dbReference>
<dbReference type="InterPro" id="IPR013525">
    <property type="entry name" value="ABC2_TM"/>
</dbReference>
<gene>
    <name evidence="7" type="ORF">DW099_00715</name>
</gene>
<evidence type="ECO:0000313" key="7">
    <source>
        <dbReference type="EMBL" id="RHJ89131.1"/>
    </source>
</evidence>
<evidence type="ECO:0000256" key="4">
    <source>
        <dbReference type="ARBA" id="ARBA00023136"/>
    </source>
</evidence>
<feature type="transmembrane region" description="Helical" evidence="5">
    <location>
        <begin position="51"/>
        <end position="72"/>
    </location>
</feature>
<dbReference type="EMBL" id="QRMS01000001">
    <property type="protein sequence ID" value="RHJ89131.1"/>
    <property type="molecule type" value="Genomic_DNA"/>
</dbReference>
<evidence type="ECO:0000259" key="6">
    <source>
        <dbReference type="Pfam" id="PF01061"/>
    </source>
</evidence>